<dbReference type="PANTHER" id="PTHR24220:SF611">
    <property type="entry name" value="ATP-BINDING COMPONENT OF ABC TRANSPORTER-RELATED"/>
    <property type="match status" value="1"/>
</dbReference>
<keyword evidence="6" id="KW-1185">Reference proteome</keyword>
<dbReference type="InterPro" id="IPR015854">
    <property type="entry name" value="ABC_transpr_LolD-like"/>
</dbReference>
<dbReference type="Proteomes" id="UP001365405">
    <property type="component" value="Unassembled WGS sequence"/>
</dbReference>
<dbReference type="InterPro" id="IPR003439">
    <property type="entry name" value="ABC_transporter-like_ATP-bd"/>
</dbReference>
<dbReference type="PROSITE" id="PS50893">
    <property type="entry name" value="ABC_TRANSPORTER_2"/>
    <property type="match status" value="1"/>
</dbReference>
<dbReference type="GO" id="GO:0005524">
    <property type="term" value="F:ATP binding"/>
    <property type="evidence" value="ECO:0007669"/>
    <property type="project" value="UniProtKB-KW"/>
</dbReference>
<dbReference type="SMART" id="SM00382">
    <property type="entry name" value="AAA"/>
    <property type="match status" value="1"/>
</dbReference>
<evidence type="ECO:0000256" key="1">
    <source>
        <dbReference type="ARBA" id="ARBA00022475"/>
    </source>
</evidence>
<protein>
    <submittedName>
        <fullName evidence="5">ATP-binding cassette domain-containing protein</fullName>
    </submittedName>
</protein>
<organism evidence="5 6">
    <name type="scientific">Pseudaquabacterium inlustre</name>
    <dbReference type="NCBI Taxonomy" id="2984192"/>
    <lineage>
        <taxon>Bacteria</taxon>
        <taxon>Pseudomonadati</taxon>
        <taxon>Pseudomonadota</taxon>
        <taxon>Betaproteobacteria</taxon>
        <taxon>Burkholderiales</taxon>
        <taxon>Sphaerotilaceae</taxon>
        <taxon>Pseudaquabacterium</taxon>
    </lineage>
</organism>
<keyword evidence="1" id="KW-1003">Cell membrane</keyword>
<gene>
    <name evidence="5" type="ORF">AACH10_15765</name>
</gene>
<feature type="domain" description="ABC transporter" evidence="4">
    <location>
        <begin position="22"/>
        <end position="253"/>
    </location>
</feature>
<dbReference type="Pfam" id="PF00005">
    <property type="entry name" value="ABC_tran"/>
    <property type="match status" value="1"/>
</dbReference>
<keyword evidence="3 5" id="KW-0067">ATP-binding</keyword>
<name>A0ABU9CJ72_9BURK</name>
<proteinExistence type="predicted"/>
<dbReference type="InterPro" id="IPR003593">
    <property type="entry name" value="AAA+_ATPase"/>
</dbReference>
<evidence type="ECO:0000256" key="3">
    <source>
        <dbReference type="ARBA" id="ARBA00022840"/>
    </source>
</evidence>
<dbReference type="SUPFAM" id="SSF52540">
    <property type="entry name" value="P-loop containing nucleoside triphosphate hydrolases"/>
    <property type="match status" value="1"/>
</dbReference>
<dbReference type="PANTHER" id="PTHR24220">
    <property type="entry name" value="IMPORT ATP-BINDING PROTEIN"/>
    <property type="match status" value="1"/>
</dbReference>
<reference evidence="5 6" key="1">
    <citation type="submission" date="2024-04" db="EMBL/GenBank/DDBJ databases">
        <title>Novel species of the genus Ideonella isolated from streams.</title>
        <authorList>
            <person name="Lu H."/>
        </authorList>
    </citation>
    <scope>NUCLEOTIDE SEQUENCE [LARGE SCALE GENOMIC DNA]</scope>
    <source>
        <strain evidence="5 6">DXS22W</strain>
    </source>
</reference>
<dbReference type="InterPro" id="IPR027417">
    <property type="entry name" value="P-loop_NTPase"/>
</dbReference>
<evidence type="ECO:0000313" key="6">
    <source>
        <dbReference type="Proteomes" id="UP001365405"/>
    </source>
</evidence>
<dbReference type="EMBL" id="JBBUTH010000008">
    <property type="protein sequence ID" value="MEK8051708.1"/>
    <property type="molecule type" value="Genomic_DNA"/>
</dbReference>
<evidence type="ECO:0000313" key="5">
    <source>
        <dbReference type="EMBL" id="MEK8051708.1"/>
    </source>
</evidence>
<dbReference type="Gene3D" id="3.40.50.300">
    <property type="entry name" value="P-loop containing nucleotide triphosphate hydrolases"/>
    <property type="match status" value="1"/>
</dbReference>
<dbReference type="RefSeq" id="WP_341411406.1">
    <property type="nucleotide sequence ID" value="NZ_JBBUTH010000008.1"/>
</dbReference>
<evidence type="ECO:0000256" key="2">
    <source>
        <dbReference type="ARBA" id="ARBA00022741"/>
    </source>
</evidence>
<sequence>MTTAPPDRPPATVPATPPVAALSLRGVRYRWPGAAPRAGDTLAIAQFTLAAGERVFLRGPSGCGKSTLLALAAGVLLADAGQVDLLGQDWRTLGAAARDRRRAAHLGVIFQQFNLLPYLSVLDNVRLPLRFSPERARRAAPDAAEQLLTRSGLEAALWRQPAGRLSVGQQQRVAAARALIGAPEVVIADEPTSALDEDRREAFMALLLACCAEAGAALLFVSHDARLAAHFDRVADLPTLNAAAAAAAPAQEAGA</sequence>
<accession>A0ABU9CJ72</accession>
<keyword evidence="2" id="KW-0547">Nucleotide-binding</keyword>
<keyword evidence="1" id="KW-0472">Membrane</keyword>
<evidence type="ECO:0000259" key="4">
    <source>
        <dbReference type="PROSITE" id="PS50893"/>
    </source>
</evidence>
<comment type="caution">
    <text evidence="5">The sequence shown here is derived from an EMBL/GenBank/DDBJ whole genome shotgun (WGS) entry which is preliminary data.</text>
</comment>